<dbReference type="AlphaFoldDB" id="A0A5B7HTB3"/>
<reference evidence="1 2" key="1">
    <citation type="submission" date="2019-05" db="EMBL/GenBank/DDBJ databases">
        <title>Another draft genome of Portunus trituberculatus and its Hox gene families provides insights of decapod evolution.</title>
        <authorList>
            <person name="Jeong J.-H."/>
            <person name="Song I."/>
            <person name="Kim S."/>
            <person name="Choi T."/>
            <person name="Kim D."/>
            <person name="Ryu S."/>
            <person name="Kim W."/>
        </authorList>
    </citation>
    <scope>NUCLEOTIDE SEQUENCE [LARGE SCALE GENOMIC DNA]</scope>
    <source>
        <tissue evidence="1">Muscle</tissue>
    </source>
</reference>
<accession>A0A5B7HTB3</accession>
<evidence type="ECO:0000313" key="2">
    <source>
        <dbReference type="Proteomes" id="UP000324222"/>
    </source>
</evidence>
<sequence length="73" mass="8091">MNDCKDYGLFAASLRQPDYLNEAVAAAARDKFCRHPLAGSELSVIKGQERSVNPPCFHLQVLPFRAASLTRLD</sequence>
<evidence type="ECO:0000313" key="1">
    <source>
        <dbReference type="EMBL" id="MPC73009.1"/>
    </source>
</evidence>
<protein>
    <submittedName>
        <fullName evidence="1">Uncharacterized protein</fullName>
    </submittedName>
</protein>
<comment type="caution">
    <text evidence="1">The sequence shown here is derived from an EMBL/GenBank/DDBJ whole genome shotgun (WGS) entry which is preliminary data.</text>
</comment>
<name>A0A5B7HTB3_PORTR</name>
<proteinExistence type="predicted"/>
<keyword evidence="2" id="KW-1185">Reference proteome</keyword>
<dbReference type="Proteomes" id="UP000324222">
    <property type="component" value="Unassembled WGS sequence"/>
</dbReference>
<organism evidence="1 2">
    <name type="scientific">Portunus trituberculatus</name>
    <name type="common">Swimming crab</name>
    <name type="synonym">Neptunus trituberculatus</name>
    <dbReference type="NCBI Taxonomy" id="210409"/>
    <lineage>
        <taxon>Eukaryota</taxon>
        <taxon>Metazoa</taxon>
        <taxon>Ecdysozoa</taxon>
        <taxon>Arthropoda</taxon>
        <taxon>Crustacea</taxon>
        <taxon>Multicrustacea</taxon>
        <taxon>Malacostraca</taxon>
        <taxon>Eumalacostraca</taxon>
        <taxon>Eucarida</taxon>
        <taxon>Decapoda</taxon>
        <taxon>Pleocyemata</taxon>
        <taxon>Brachyura</taxon>
        <taxon>Eubrachyura</taxon>
        <taxon>Portunoidea</taxon>
        <taxon>Portunidae</taxon>
        <taxon>Portuninae</taxon>
        <taxon>Portunus</taxon>
    </lineage>
</organism>
<gene>
    <name evidence="1" type="ORF">E2C01_067325</name>
</gene>
<dbReference type="EMBL" id="VSRR010035884">
    <property type="protein sequence ID" value="MPC73009.1"/>
    <property type="molecule type" value="Genomic_DNA"/>
</dbReference>